<sequence length="497" mass="57118">MEDLREKNLADKEEEGCYAIVSNIPKEFRSSDLRAMFSNFINDESKGFKCFHFRHRPEFRHGAGSNGEDKEIKTPSTTCCVIFILKEKLQDLINCYHGKNWVDRNGKYFPSKAFISKIRVKEGEGSAEDLYRTKQDKKQNPSPRTNLEFSQHDLREMIELHPPPLMPNGNVGTPLSVFKELIRTCKLPPHVIKKLDLNFSMGKSKKKYSNVPLNYTSLEKGRVLLSSGPNDKDHHLGRDAKKSDSLKDSSLSTPDSSKMQSSERDNVENVSERKDIYVVDVSGGDDDDDERDVEEWERHESLHNDVTSQERTKERLFEEDIELKWEKGGSGLVFYTDAAFWKQQDEADFDEETADDWDVDMEIYENPGGGDKDSRDLLQMRVEKQWRKGNDIDLNKIGGFEKHTKGFGSQILRKQGWREGGSLGSSQKGITEPVFAEGQLPKCKRGLGYYGEKLQRHAKRPKVKRIISTVYDELDSNEENLFESWGPDKLKNRVTNE</sequence>
<dbReference type="GO" id="GO:0045893">
    <property type="term" value="P:positive regulation of DNA-templated transcription"/>
    <property type="evidence" value="ECO:0007669"/>
    <property type="project" value="TreeGrafter"/>
</dbReference>
<dbReference type="PROSITE" id="PS50174">
    <property type="entry name" value="G_PATCH"/>
    <property type="match status" value="1"/>
</dbReference>
<dbReference type="AlphaFoldDB" id="A0A2B4SSV7"/>
<protein>
    <submittedName>
        <fullName evidence="3">G patch domain-containing protein 3</fullName>
    </submittedName>
</protein>
<dbReference type="Proteomes" id="UP000225706">
    <property type="component" value="Unassembled WGS sequence"/>
</dbReference>
<gene>
    <name evidence="3" type="primary">Gpatch3</name>
    <name evidence="3" type="ORF">AWC38_SpisGene3701</name>
</gene>
<dbReference type="OrthoDB" id="5842926at2759"/>
<reference evidence="4" key="1">
    <citation type="journal article" date="2017" name="bioRxiv">
        <title>Comparative analysis of the genomes of Stylophora pistillata and Acropora digitifera provides evidence for extensive differences between species of corals.</title>
        <authorList>
            <person name="Voolstra C.R."/>
            <person name="Li Y."/>
            <person name="Liew Y.J."/>
            <person name="Baumgarten S."/>
            <person name="Zoccola D."/>
            <person name="Flot J.-F."/>
            <person name="Tambutte S."/>
            <person name="Allemand D."/>
            <person name="Aranda M."/>
        </authorList>
    </citation>
    <scope>NUCLEOTIDE SEQUENCE [LARGE SCALE GENOMIC DNA]</scope>
</reference>
<dbReference type="InterPro" id="IPR040341">
    <property type="entry name" value="GPATCH3"/>
</dbReference>
<keyword evidence="4" id="KW-1185">Reference proteome</keyword>
<feature type="compositionally biased region" description="Basic and acidic residues" evidence="1">
    <location>
        <begin position="261"/>
        <end position="277"/>
    </location>
</feature>
<dbReference type="Pfam" id="PF01585">
    <property type="entry name" value="G-patch"/>
    <property type="match status" value="1"/>
</dbReference>
<dbReference type="GO" id="GO:0039536">
    <property type="term" value="P:negative regulation of RIG-I signaling pathway"/>
    <property type="evidence" value="ECO:0007669"/>
    <property type="project" value="InterPro"/>
</dbReference>
<feature type="compositionally biased region" description="Low complexity" evidence="1">
    <location>
        <begin position="248"/>
        <end position="258"/>
    </location>
</feature>
<evidence type="ECO:0000259" key="2">
    <source>
        <dbReference type="PROSITE" id="PS50174"/>
    </source>
</evidence>
<proteinExistence type="predicted"/>
<organism evidence="3 4">
    <name type="scientific">Stylophora pistillata</name>
    <name type="common">Smooth cauliflower coral</name>
    <dbReference type="NCBI Taxonomy" id="50429"/>
    <lineage>
        <taxon>Eukaryota</taxon>
        <taxon>Metazoa</taxon>
        <taxon>Cnidaria</taxon>
        <taxon>Anthozoa</taxon>
        <taxon>Hexacorallia</taxon>
        <taxon>Scleractinia</taxon>
        <taxon>Astrocoeniina</taxon>
        <taxon>Pocilloporidae</taxon>
        <taxon>Stylophora</taxon>
    </lineage>
</organism>
<feature type="region of interest" description="Disordered" evidence="1">
    <location>
        <begin position="224"/>
        <end position="307"/>
    </location>
</feature>
<feature type="compositionally biased region" description="Basic and acidic residues" evidence="1">
    <location>
        <begin position="296"/>
        <end position="307"/>
    </location>
</feature>
<dbReference type="InterPro" id="IPR000467">
    <property type="entry name" value="G_patch_dom"/>
</dbReference>
<feature type="compositionally biased region" description="Basic and acidic residues" evidence="1">
    <location>
        <begin position="230"/>
        <end position="247"/>
    </location>
</feature>
<dbReference type="GO" id="GO:0032480">
    <property type="term" value="P:negative regulation of type I interferon production"/>
    <property type="evidence" value="ECO:0007669"/>
    <property type="project" value="InterPro"/>
</dbReference>
<feature type="domain" description="G-patch" evidence="2">
    <location>
        <begin position="404"/>
        <end position="452"/>
    </location>
</feature>
<evidence type="ECO:0000313" key="3">
    <source>
        <dbReference type="EMBL" id="PFX31465.1"/>
    </source>
</evidence>
<evidence type="ECO:0000313" key="4">
    <source>
        <dbReference type="Proteomes" id="UP000225706"/>
    </source>
</evidence>
<feature type="region of interest" description="Disordered" evidence="1">
    <location>
        <begin position="126"/>
        <end position="146"/>
    </location>
</feature>
<dbReference type="GO" id="GO:0003676">
    <property type="term" value="F:nucleic acid binding"/>
    <property type="evidence" value="ECO:0007669"/>
    <property type="project" value="InterPro"/>
</dbReference>
<feature type="compositionally biased region" description="Basic and acidic residues" evidence="1">
    <location>
        <begin position="126"/>
        <end position="139"/>
    </location>
</feature>
<name>A0A2B4SSV7_STYPI</name>
<dbReference type="PANTHER" id="PTHR14390:SF2">
    <property type="entry name" value="G PATCH DOMAIN-CONTAINING PROTEIN 3"/>
    <property type="match status" value="1"/>
</dbReference>
<dbReference type="PANTHER" id="PTHR14390">
    <property type="entry name" value="G PATCH DOMAIN CONTAINING PROTEIN 3"/>
    <property type="match status" value="1"/>
</dbReference>
<dbReference type="SMART" id="SM00443">
    <property type="entry name" value="G_patch"/>
    <property type="match status" value="1"/>
</dbReference>
<dbReference type="EMBL" id="LSMT01000035">
    <property type="protein sequence ID" value="PFX31465.1"/>
    <property type="molecule type" value="Genomic_DNA"/>
</dbReference>
<evidence type="ECO:0000256" key="1">
    <source>
        <dbReference type="SAM" id="MobiDB-lite"/>
    </source>
</evidence>
<accession>A0A2B4SSV7</accession>
<feature type="compositionally biased region" description="Acidic residues" evidence="1">
    <location>
        <begin position="283"/>
        <end position="295"/>
    </location>
</feature>
<comment type="caution">
    <text evidence="3">The sequence shown here is derived from an EMBL/GenBank/DDBJ whole genome shotgun (WGS) entry which is preliminary data.</text>
</comment>